<sequence length="115" mass="12458">MEKRMGLFGVIVLVAIFFSVFPALKGDALAAAKVIPIEGMAYNVDSSLEDNLKALVGKNVSVTVGTGQTLSGILKAVGKDLIHLEKLDGGRDFFDALIRIEDISTIEAKFRDFER</sequence>
<evidence type="ECO:0000313" key="1">
    <source>
        <dbReference type="EMBL" id="SPD76281.1"/>
    </source>
</evidence>
<dbReference type="EMBL" id="OJIN01000234">
    <property type="protein sequence ID" value="SPD76281.1"/>
    <property type="molecule type" value="Genomic_DNA"/>
</dbReference>
<dbReference type="AlphaFoldDB" id="A0A445N3L7"/>
<organism evidence="1">
    <name type="scientific">uncultured Desulfobacterium sp</name>
    <dbReference type="NCBI Taxonomy" id="201089"/>
    <lineage>
        <taxon>Bacteria</taxon>
        <taxon>Pseudomonadati</taxon>
        <taxon>Thermodesulfobacteriota</taxon>
        <taxon>Desulfobacteria</taxon>
        <taxon>Desulfobacterales</taxon>
        <taxon>Desulfobacteriaceae</taxon>
        <taxon>Desulfobacterium</taxon>
        <taxon>environmental samples</taxon>
    </lineage>
</organism>
<name>A0A445N3L7_9BACT</name>
<dbReference type="CDD" id="cd00600">
    <property type="entry name" value="Sm_like"/>
    <property type="match status" value="1"/>
</dbReference>
<proteinExistence type="predicted"/>
<accession>A0A445N3L7</accession>
<reference evidence="1" key="1">
    <citation type="submission" date="2018-01" db="EMBL/GenBank/DDBJ databases">
        <authorList>
            <person name="Regsiter A."/>
            <person name="William W."/>
        </authorList>
    </citation>
    <scope>NUCLEOTIDE SEQUENCE</scope>
    <source>
        <strain evidence="1">TRIP AH-1</strain>
    </source>
</reference>
<gene>
    <name evidence="1" type="ORF">PITCH_A880033</name>
</gene>
<protein>
    <submittedName>
        <fullName evidence="1">Uncharacterized protein</fullName>
    </submittedName>
</protein>